<dbReference type="PROSITE" id="PS50106">
    <property type="entry name" value="PDZ"/>
    <property type="match status" value="2"/>
</dbReference>
<feature type="region of interest" description="Disordered" evidence="2">
    <location>
        <begin position="302"/>
        <end position="323"/>
    </location>
</feature>
<dbReference type="EMBL" id="HBUF01327714">
    <property type="protein sequence ID" value="CAG6696203.1"/>
    <property type="molecule type" value="Transcribed_RNA"/>
</dbReference>
<dbReference type="Gene3D" id="2.30.42.10">
    <property type="match status" value="2"/>
</dbReference>
<dbReference type="InterPro" id="IPR036034">
    <property type="entry name" value="PDZ_sf"/>
</dbReference>
<dbReference type="EMBL" id="HBUF01369313">
    <property type="protein sequence ID" value="CAG6725321.1"/>
    <property type="molecule type" value="Transcribed_RNA"/>
</dbReference>
<dbReference type="SUPFAM" id="SSF50156">
    <property type="entry name" value="PDZ domain-like"/>
    <property type="match status" value="2"/>
</dbReference>
<feature type="compositionally biased region" description="Polar residues" evidence="2">
    <location>
        <begin position="218"/>
        <end position="234"/>
    </location>
</feature>
<feature type="domain" description="PDZ" evidence="3">
    <location>
        <begin position="707"/>
        <end position="781"/>
    </location>
</feature>
<name>A0A8D9DMM8_9HEMI</name>
<evidence type="ECO:0000313" key="4">
    <source>
        <dbReference type="EMBL" id="CAG6725321.1"/>
    </source>
</evidence>
<feature type="compositionally biased region" description="Basic and acidic residues" evidence="2">
    <location>
        <begin position="243"/>
        <end position="254"/>
    </location>
</feature>
<feature type="compositionally biased region" description="Polar residues" evidence="2">
    <location>
        <begin position="391"/>
        <end position="406"/>
    </location>
</feature>
<feature type="region of interest" description="Disordered" evidence="2">
    <location>
        <begin position="71"/>
        <end position="110"/>
    </location>
</feature>
<sequence length="815" mass="90848">MLFGLKSQCFSKQKLKISSTEVLPLNYLEYLLIGPPDVVTMRWFQKSSAYDAAPRLLSLSPLRHECDSSATSLIASTHTPSPARTRRLSRIDLQSPGQRKRQDEEKDDSKNINCYNLKQQIVVRKTPTRSSQYYTTHTRQSSTKQKALLAEKRNPLLEKVKNTKLTCFQANNIHSSSINGANDCSSLIDKSISVDCLTESTAESDTSSIFKRSKSNDNVLYSHTSNDNNEWGTSNDKDNEDQWPSRENDRNTGISDRIKAISDKYFKSNKIIVKLYNSNKKSTRRQRSFSFGALPGLDNLKDNPLYDDEDDYDDSDSGIVNSSTNSSVVDDHYDFRVTRKDNCRRLSFDRTQILNKCLRDSCNDSFSSLQTCSSPQSLLVPKLTSSVSKCNSPTISNRSNVTSSEKPSFLNKFRNSPSHKSESSPLPKFNVQSHVYDSPNLSSRSQNSPLVSDKYNLEVPNIFNRSSGSQSLLEIPAYQRSSEYHSMLDSSDASSQDSNQSHTMVRVSRRSFDEELGIYIAKVKSPSEGTVGGFIVAHVVAGGLAEREGCLELGDEIISVNGQKLRGLTMTEAKGIISSGPLNMDLIISRPGGKKTDTSIVDYETSINKKDKKMQETRFLIEKHNEDYEQREEEDKNHQKRLFQKNHHSINNKLLRKAIISYAEKSSLSSSSGTGSLSGDDDDSILTSTNFCTLPRRPRSAICTFHTIVFEKGPGKKGLGFTIVGGKDSPRGAIGIFIKSILDSGQAAEDGRLKEGDEILAINGQVCHDLTHLEAISLFKNIKNGSISLHICRRLKSKTKPLKSSKSCADLIQED</sequence>
<feature type="compositionally biased region" description="Low complexity" evidence="2">
    <location>
        <begin position="489"/>
        <end position="501"/>
    </location>
</feature>
<proteinExistence type="predicted"/>
<dbReference type="Pfam" id="PF00595">
    <property type="entry name" value="PDZ"/>
    <property type="match status" value="2"/>
</dbReference>
<dbReference type="CDD" id="cd06759">
    <property type="entry name" value="PDZ3_PDZD2-PDZ1_hPro-IL-16-like"/>
    <property type="match status" value="1"/>
</dbReference>
<feature type="compositionally biased region" description="Basic and acidic residues" evidence="2">
    <location>
        <begin position="100"/>
        <end position="110"/>
    </location>
</feature>
<feature type="compositionally biased region" description="Polar residues" evidence="2">
    <location>
        <begin position="430"/>
        <end position="449"/>
    </location>
</feature>
<accession>A0A8D9DMM8</accession>
<dbReference type="SMART" id="SM00228">
    <property type="entry name" value="PDZ"/>
    <property type="match status" value="2"/>
</dbReference>
<feature type="compositionally biased region" description="Polar residues" evidence="2">
    <location>
        <begin position="71"/>
        <end position="82"/>
    </location>
</feature>
<dbReference type="AlphaFoldDB" id="A0A8D9DMM8"/>
<dbReference type="PANTHER" id="PTHR11324:SF16">
    <property type="entry name" value="PDZ DOMAIN-CONTAINING PROTEIN 2"/>
    <property type="match status" value="1"/>
</dbReference>
<organism evidence="4">
    <name type="scientific">Cacopsylla melanoneura</name>
    <dbReference type="NCBI Taxonomy" id="428564"/>
    <lineage>
        <taxon>Eukaryota</taxon>
        <taxon>Metazoa</taxon>
        <taxon>Ecdysozoa</taxon>
        <taxon>Arthropoda</taxon>
        <taxon>Hexapoda</taxon>
        <taxon>Insecta</taxon>
        <taxon>Pterygota</taxon>
        <taxon>Neoptera</taxon>
        <taxon>Paraneoptera</taxon>
        <taxon>Hemiptera</taxon>
        <taxon>Sternorrhyncha</taxon>
        <taxon>Psylloidea</taxon>
        <taxon>Psyllidae</taxon>
        <taxon>Psyllinae</taxon>
        <taxon>Cacopsylla</taxon>
    </lineage>
</organism>
<feature type="region of interest" description="Disordered" evidence="2">
    <location>
        <begin position="391"/>
        <end position="449"/>
    </location>
</feature>
<feature type="region of interest" description="Disordered" evidence="2">
    <location>
        <begin position="484"/>
        <end position="505"/>
    </location>
</feature>
<evidence type="ECO:0000256" key="1">
    <source>
        <dbReference type="SAM" id="Coils"/>
    </source>
</evidence>
<feature type="region of interest" description="Disordered" evidence="2">
    <location>
        <begin position="218"/>
        <end position="254"/>
    </location>
</feature>
<evidence type="ECO:0000256" key="2">
    <source>
        <dbReference type="SAM" id="MobiDB-lite"/>
    </source>
</evidence>
<protein>
    <submittedName>
        <fullName evidence="4">PDZ domain-containing protein 2</fullName>
    </submittedName>
</protein>
<dbReference type="PANTHER" id="PTHR11324">
    <property type="entry name" value="IL16-RELATED"/>
    <property type="match status" value="1"/>
</dbReference>
<keyword evidence="1" id="KW-0175">Coiled coil</keyword>
<dbReference type="InterPro" id="IPR001478">
    <property type="entry name" value="PDZ"/>
</dbReference>
<reference evidence="4" key="1">
    <citation type="submission" date="2021-05" db="EMBL/GenBank/DDBJ databases">
        <authorList>
            <person name="Alioto T."/>
            <person name="Alioto T."/>
            <person name="Gomez Garrido J."/>
        </authorList>
    </citation>
    <scope>NUCLEOTIDE SEQUENCE</scope>
</reference>
<evidence type="ECO:0000259" key="3">
    <source>
        <dbReference type="PROSITE" id="PS50106"/>
    </source>
</evidence>
<feature type="compositionally biased region" description="Acidic residues" evidence="2">
    <location>
        <begin position="305"/>
        <end position="316"/>
    </location>
</feature>
<feature type="coiled-coil region" evidence="1">
    <location>
        <begin position="614"/>
        <end position="641"/>
    </location>
</feature>
<feature type="domain" description="PDZ" evidence="3">
    <location>
        <begin position="504"/>
        <end position="592"/>
    </location>
</feature>